<evidence type="ECO:0000313" key="1">
    <source>
        <dbReference type="EMBL" id="KAJ8001971.1"/>
    </source>
</evidence>
<comment type="caution">
    <text evidence="1">The sequence shown here is derived from an EMBL/GenBank/DDBJ whole genome shotgun (WGS) entry which is preliminary data.</text>
</comment>
<reference evidence="1" key="1">
    <citation type="submission" date="2021-05" db="EMBL/GenBank/DDBJ databases">
        <authorList>
            <person name="Pan Q."/>
            <person name="Jouanno E."/>
            <person name="Zahm M."/>
            <person name="Klopp C."/>
            <person name="Cabau C."/>
            <person name="Louis A."/>
            <person name="Berthelot C."/>
            <person name="Parey E."/>
            <person name="Roest Crollius H."/>
            <person name="Montfort J."/>
            <person name="Robinson-Rechavi M."/>
            <person name="Bouchez O."/>
            <person name="Lampietro C."/>
            <person name="Lopez Roques C."/>
            <person name="Donnadieu C."/>
            <person name="Postlethwait J."/>
            <person name="Bobe J."/>
            <person name="Dillon D."/>
            <person name="Chandos A."/>
            <person name="von Hippel F."/>
            <person name="Guiguen Y."/>
        </authorList>
    </citation>
    <scope>NUCLEOTIDE SEQUENCE</scope>
    <source>
        <strain evidence="1">YG-Jan2019</strain>
    </source>
</reference>
<sequence length="140" mass="14130">MGSTPTIGVPKHRPSGQPRQGAPLLTGPATKTSKGLGTYAGALVRGTCTGTLVQGAGTGGTGLRTGIGSSGLGAQDLVCGLVFHPTERMTVVVLMVLPRPQGSTGLAAWHNLSPSYRPQSPPTKISCMRSLLGVPLGLCS</sequence>
<dbReference type="Proteomes" id="UP001157502">
    <property type="component" value="Chromosome 14"/>
</dbReference>
<gene>
    <name evidence="1" type="ORF">DPEC_G00174950</name>
</gene>
<accession>A0ACC2GEL7</accession>
<dbReference type="EMBL" id="CM055741">
    <property type="protein sequence ID" value="KAJ8001971.1"/>
    <property type="molecule type" value="Genomic_DNA"/>
</dbReference>
<organism evidence="1 2">
    <name type="scientific">Dallia pectoralis</name>
    <name type="common">Alaska blackfish</name>
    <dbReference type="NCBI Taxonomy" id="75939"/>
    <lineage>
        <taxon>Eukaryota</taxon>
        <taxon>Metazoa</taxon>
        <taxon>Chordata</taxon>
        <taxon>Craniata</taxon>
        <taxon>Vertebrata</taxon>
        <taxon>Euteleostomi</taxon>
        <taxon>Actinopterygii</taxon>
        <taxon>Neopterygii</taxon>
        <taxon>Teleostei</taxon>
        <taxon>Protacanthopterygii</taxon>
        <taxon>Esociformes</taxon>
        <taxon>Umbridae</taxon>
        <taxon>Dallia</taxon>
    </lineage>
</organism>
<name>A0ACC2GEL7_DALPE</name>
<proteinExistence type="predicted"/>
<evidence type="ECO:0000313" key="2">
    <source>
        <dbReference type="Proteomes" id="UP001157502"/>
    </source>
</evidence>
<protein>
    <submittedName>
        <fullName evidence="1">Uncharacterized protein</fullName>
    </submittedName>
</protein>
<keyword evidence="2" id="KW-1185">Reference proteome</keyword>